<dbReference type="EMBL" id="JBBPBN010000014">
    <property type="protein sequence ID" value="KAK9024886.1"/>
    <property type="molecule type" value="Genomic_DNA"/>
</dbReference>
<accession>A0ABR2SI04</accession>
<organism evidence="1 2">
    <name type="scientific">Hibiscus sabdariffa</name>
    <name type="common">roselle</name>
    <dbReference type="NCBI Taxonomy" id="183260"/>
    <lineage>
        <taxon>Eukaryota</taxon>
        <taxon>Viridiplantae</taxon>
        <taxon>Streptophyta</taxon>
        <taxon>Embryophyta</taxon>
        <taxon>Tracheophyta</taxon>
        <taxon>Spermatophyta</taxon>
        <taxon>Magnoliopsida</taxon>
        <taxon>eudicotyledons</taxon>
        <taxon>Gunneridae</taxon>
        <taxon>Pentapetalae</taxon>
        <taxon>rosids</taxon>
        <taxon>malvids</taxon>
        <taxon>Malvales</taxon>
        <taxon>Malvaceae</taxon>
        <taxon>Malvoideae</taxon>
        <taxon>Hibiscus</taxon>
    </lineage>
</organism>
<sequence length="267" mass="29519">MHFPLSWQWPRWWWVCYAWCTLRIPLGAALRLSVPRGGASLVRLASSTRDCIGSPQLEPGSLLLRLGFHPISEGYSVGNLEGTLHAARPLVGFGVKYTGLAPRPCCLARLVHWQPCLHQLGVCWKLPSPPFASVWPNASVSCSNPSLLLGNHPALLENPRLRPPGCALHSTHGAFVPRLRCPPRRLAACPVRALPWPIRPLMAWRASHHWAVVLHRKTLLLGLRELPISGYSSCPILPYISPSHRLLSPFASLLSQLCLLLLHATHG</sequence>
<evidence type="ECO:0000313" key="2">
    <source>
        <dbReference type="Proteomes" id="UP001396334"/>
    </source>
</evidence>
<gene>
    <name evidence="1" type="ORF">V6N11_064792</name>
</gene>
<dbReference type="Proteomes" id="UP001396334">
    <property type="component" value="Unassembled WGS sequence"/>
</dbReference>
<evidence type="ECO:0008006" key="3">
    <source>
        <dbReference type="Google" id="ProtNLM"/>
    </source>
</evidence>
<keyword evidence="2" id="KW-1185">Reference proteome</keyword>
<reference evidence="1 2" key="1">
    <citation type="journal article" date="2024" name="G3 (Bethesda)">
        <title>Genome assembly of Hibiscus sabdariffa L. provides insights into metabolisms of medicinal natural products.</title>
        <authorList>
            <person name="Kim T."/>
        </authorList>
    </citation>
    <scope>NUCLEOTIDE SEQUENCE [LARGE SCALE GENOMIC DNA]</scope>
    <source>
        <strain evidence="1">TK-2024</strain>
        <tissue evidence="1">Old leaves</tissue>
    </source>
</reference>
<evidence type="ECO:0000313" key="1">
    <source>
        <dbReference type="EMBL" id="KAK9024886.1"/>
    </source>
</evidence>
<name>A0ABR2SI04_9ROSI</name>
<protein>
    <recommendedName>
        <fullName evidence="3">Secreted protein</fullName>
    </recommendedName>
</protein>
<comment type="caution">
    <text evidence="1">The sequence shown here is derived from an EMBL/GenBank/DDBJ whole genome shotgun (WGS) entry which is preliminary data.</text>
</comment>
<proteinExistence type="predicted"/>